<dbReference type="Proteomes" id="UP000192927">
    <property type="component" value="Unassembled WGS sequence"/>
</dbReference>
<proteinExistence type="predicted"/>
<keyword evidence="2" id="KW-0378">Hydrolase</keyword>
<organism evidence="2 3">
    <name type="scientific">Lasallia pustulata</name>
    <dbReference type="NCBI Taxonomy" id="136370"/>
    <lineage>
        <taxon>Eukaryota</taxon>
        <taxon>Fungi</taxon>
        <taxon>Dikarya</taxon>
        <taxon>Ascomycota</taxon>
        <taxon>Pezizomycotina</taxon>
        <taxon>Lecanoromycetes</taxon>
        <taxon>OSLEUM clade</taxon>
        <taxon>Umbilicariomycetidae</taxon>
        <taxon>Umbilicariales</taxon>
        <taxon>Umbilicariaceae</taxon>
        <taxon>Lasallia</taxon>
    </lineage>
</organism>
<dbReference type="Pfam" id="PF00561">
    <property type="entry name" value="Abhydrolase_1"/>
    <property type="match status" value="1"/>
</dbReference>
<dbReference type="InterPro" id="IPR050471">
    <property type="entry name" value="AB_hydrolase"/>
</dbReference>
<evidence type="ECO:0000259" key="1">
    <source>
        <dbReference type="Pfam" id="PF00561"/>
    </source>
</evidence>
<dbReference type="InterPro" id="IPR000073">
    <property type="entry name" value="AB_hydrolase_1"/>
</dbReference>
<dbReference type="EMBL" id="FWEW01003566">
    <property type="protein sequence ID" value="SLM39838.1"/>
    <property type="molecule type" value="Genomic_DNA"/>
</dbReference>
<keyword evidence="3" id="KW-1185">Reference proteome</keyword>
<dbReference type="Gene3D" id="3.40.50.1820">
    <property type="entry name" value="alpha/beta hydrolase"/>
    <property type="match status" value="1"/>
</dbReference>
<reference evidence="3" key="1">
    <citation type="submission" date="2017-03" db="EMBL/GenBank/DDBJ databases">
        <authorList>
            <person name="Sharma R."/>
            <person name="Thines M."/>
        </authorList>
    </citation>
    <scope>NUCLEOTIDE SEQUENCE [LARGE SCALE GENOMIC DNA]</scope>
</reference>
<evidence type="ECO:0000313" key="2">
    <source>
        <dbReference type="EMBL" id="SLM39838.1"/>
    </source>
</evidence>
<protein>
    <submittedName>
        <fullName evidence="2">Alpha/Beta hydrolase fold</fullName>
    </submittedName>
</protein>
<feature type="domain" description="AB hydrolase-1" evidence="1">
    <location>
        <begin position="86"/>
        <end position="343"/>
    </location>
</feature>
<dbReference type="SUPFAM" id="SSF53474">
    <property type="entry name" value="alpha/beta-Hydrolases"/>
    <property type="match status" value="1"/>
</dbReference>
<dbReference type="InterPro" id="IPR029058">
    <property type="entry name" value="AB_hydrolase_fold"/>
</dbReference>
<dbReference type="GO" id="GO:0016787">
    <property type="term" value="F:hydrolase activity"/>
    <property type="evidence" value="ECO:0007669"/>
    <property type="project" value="UniProtKB-KW"/>
</dbReference>
<name>A0A1W5D9J9_9LECA</name>
<accession>A0A1W5D9J9</accession>
<dbReference type="PANTHER" id="PTHR43433:SF5">
    <property type="entry name" value="AB HYDROLASE-1 DOMAIN-CONTAINING PROTEIN"/>
    <property type="match status" value="1"/>
</dbReference>
<dbReference type="AlphaFoldDB" id="A0A1W5D9J9"/>
<evidence type="ECO:0000313" key="3">
    <source>
        <dbReference type="Proteomes" id="UP000192927"/>
    </source>
</evidence>
<dbReference type="PANTHER" id="PTHR43433">
    <property type="entry name" value="HYDROLASE, ALPHA/BETA FOLD FAMILY PROTEIN"/>
    <property type="match status" value="1"/>
</dbReference>
<sequence>MPENQKVAVTIYVRCDDRTTSPGTRYINLRRLAMAPLTAAEIVQHPEFEHVTWDLKPSKKGKVAVANGRGGPINISYEVHGEGPKHIVWIMGLAAYKTAWQRQTKDFGHDQSSKYSCLIFDNRGIADSDKPFMRYSTSEMAKDTLELLDHVGWTGRRELHVVGVSMGGMIAQELAMLDPERIASLSLISTCARLVNTVGFVQNLRNRINLFIPKAIDIQLAEVKARMFSQGWLDEPDAEGGFPTNGDRFAAQEVNKRRDVNGFTKKGFILQAIAAGWHHKTAAQLKVLADKVGRDRIQVMHGTIDNMITPPHAEVLVTELGGEEQGVTKYIFQGRGHVLMLEERKEFARLIAAFIEKTEAMKGE</sequence>